<evidence type="ECO:0000256" key="1">
    <source>
        <dbReference type="ARBA" id="ARBA00022475"/>
    </source>
</evidence>
<evidence type="ECO:0000313" key="11">
    <source>
        <dbReference type="EMBL" id="CCI85551.1"/>
    </source>
</evidence>
<comment type="subcellular location">
    <subcellularLocation>
        <location evidence="10">Cell membrane</location>
        <topology evidence="10">Multi-pass membrane protein</topology>
    </subcellularLocation>
</comment>
<name>I7LBG2_9LACO</name>
<keyword evidence="11" id="KW-0012">Acyltransferase</keyword>
<keyword evidence="12" id="KW-1185">Reference proteome</keyword>
<dbReference type="AlphaFoldDB" id="I7LBG2"/>
<evidence type="ECO:0000256" key="5">
    <source>
        <dbReference type="ARBA" id="ARBA00022989"/>
    </source>
</evidence>
<feature type="transmembrane region" description="Helical" evidence="10">
    <location>
        <begin position="82"/>
        <end position="103"/>
    </location>
</feature>
<evidence type="ECO:0000313" key="12">
    <source>
        <dbReference type="Proteomes" id="UP000009311"/>
    </source>
</evidence>
<keyword evidence="9 10" id="KW-1208">Phospholipid metabolism</keyword>
<dbReference type="UniPathway" id="UPA00085"/>
<dbReference type="GO" id="GO:0008654">
    <property type="term" value="P:phospholipid biosynthetic process"/>
    <property type="evidence" value="ECO:0007669"/>
    <property type="project" value="UniProtKB-UniRule"/>
</dbReference>
<comment type="pathway">
    <text evidence="10">Lipid metabolism; phospholipid metabolism.</text>
</comment>
<feature type="transmembrane region" description="Helical" evidence="10">
    <location>
        <begin position="55"/>
        <end position="76"/>
    </location>
</feature>
<feature type="transmembrane region" description="Helical" evidence="10">
    <location>
        <begin position="145"/>
        <end position="178"/>
    </location>
</feature>
<keyword evidence="4 10" id="KW-0812">Transmembrane</keyword>
<evidence type="ECO:0000256" key="2">
    <source>
        <dbReference type="ARBA" id="ARBA00022516"/>
    </source>
</evidence>
<comment type="subunit">
    <text evidence="10">Probably interacts with PlsX.</text>
</comment>
<comment type="catalytic activity">
    <reaction evidence="10">
        <text>an acyl phosphate + sn-glycerol 3-phosphate = a 1-acyl-sn-glycero-3-phosphate + phosphate</text>
        <dbReference type="Rhea" id="RHEA:34075"/>
        <dbReference type="ChEBI" id="CHEBI:43474"/>
        <dbReference type="ChEBI" id="CHEBI:57597"/>
        <dbReference type="ChEBI" id="CHEBI:57970"/>
        <dbReference type="ChEBI" id="CHEBI:59918"/>
        <dbReference type="EC" id="2.3.1.275"/>
    </reaction>
</comment>
<dbReference type="SMART" id="SM01207">
    <property type="entry name" value="G3P_acyltransf"/>
    <property type="match status" value="1"/>
</dbReference>
<evidence type="ECO:0000256" key="6">
    <source>
        <dbReference type="ARBA" id="ARBA00023098"/>
    </source>
</evidence>
<evidence type="ECO:0000256" key="10">
    <source>
        <dbReference type="HAMAP-Rule" id="MF_01043"/>
    </source>
</evidence>
<dbReference type="NCBIfam" id="TIGR00023">
    <property type="entry name" value="glycerol-3-phosphate 1-O-acyltransferase PlsY"/>
    <property type="match status" value="1"/>
</dbReference>
<gene>
    <name evidence="10" type="primary">plsY</name>
    <name evidence="11" type="ORF">BN53_05565</name>
</gene>
<feature type="transmembrane region" description="Helical" evidence="10">
    <location>
        <begin position="6"/>
        <end position="30"/>
    </location>
</feature>
<dbReference type="eggNOG" id="COG0344">
    <property type="taxonomic scope" value="Bacteria"/>
</dbReference>
<keyword evidence="3 10" id="KW-0808">Transferase</keyword>
<feature type="transmembrane region" description="Helical" evidence="10">
    <location>
        <begin position="115"/>
        <end position="139"/>
    </location>
</feature>
<protein>
    <recommendedName>
        <fullName evidence="10">Glycerol-3-phosphate acyltransferase</fullName>
    </recommendedName>
    <alternativeName>
        <fullName evidence="10">Acyl-PO4 G3P acyltransferase</fullName>
    </alternativeName>
    <alternativeName>
        <fullName evidence="10">Acyl-phosphate--glycerol-3-phosphate acyltransferase</fullName>
    </alternativeName>
    <alternativeName>
        <fullName evidence="10">G3P acyltransferase</fullName>
        <shortName evidence="10">GPAT</shortName>
        <ecNumber evidence="10">2.3.1.275</ecNumber>
    </alternativeName>
    <alternativeName>
        <fullName evidence="10">Lysophosphatidic acid synthase</fullName>
        <shortName evidence="10">LPA synthase</shortName>
    </alternativeName>
</protein>
<dbReference type="GO" id="GO:0005886">
    <property type="term" value="C:plasma membrane"/>
    <property type="evidence" value="ECO:0007669"/>
    <property type="project" value="UniProtKB-SubCell"/>
</dbReference>
<evidence type="ECO:0000256" key="7">
    <source>
        <dbReference type="ARBA" id="ARBA00023136"/>
    </source>
</evidence>
<dbReference type="EMBL" id="CAKD01000023">
    <property type="protein sequence ID" value="CCI85551.1"/>
    <property type="molecule type" value="Genomic_DNA"/>
</dbReference>
<evidence type="ECO:0000256" key="9">
    <source>
        <dbReference type="ARBA" id="ARBA00023264"/>
    </source>
</evidence>
<dbReference type="PATRIC" id="fig|1423790.3.peg.284"/>
<proteinExistence type="inferred from homology"/>
<comment type="caution">
    <text evidence="11">The sequence shown here is derived from an EMBL/GenBank/DDBJ whole genome shotgun (WGS) entry which is preliminary data.</text>
</comment>
<dbReference type="RefSeq" id="WP_009560103.1">
    <property type="nucleotide sequence ID" value="NZ_AYZN01000001.1"/>
</dbReference>
<comment type="function">
    <text evidence="10">Catalyzes the transfer of an acyl group from acyl-phosphate (acyl-PO(4)) to glycerol-3-phosphate (G3P) to form lysophosphatidic acid (LPA). This enzyme utilizes acyl-phosphate as fatty acyl donor, but not acyl-CoA or acyl-ACP.</text>
</comment>
<dbReference type="PANTHER" id="PTHR30309:SF0">
    <property type="entry name" value="GLYCEROL-3-PHOSPHATE ACYLTRANSFERASE-RELATED"/>
    <property type="match status" value="1"/>
</dbReference>
<keyword evidence="7 10" id="KW-0472">Membrane</keyword>
<reference evidence="11 12" key="1">
    <citation type="submission" date="2012-06" db="EMBL/GenBank/DDBJ databases">
        <title>Draft Genome Sequence of Lactobacillus pasteurii CRBIP 24.76T.</title>
        <authorList>
            <person name="Cousin S."/>
            <person name="Bouchier C."/>
            <person name="Loux V."/>
            <person name="Ma L."/>
            <person name="Creno S."/>
            <person name="Bizet C."/>
            <person name="Clermont D."/>
        </authorList>
    </citation>
    <scope>NUCLEOTIDE SEQUENCE [LARGE SCALE GENOMIC DNA]</scope>
    <source>
        <strain evidence="12">CRBIP 24.76T</strain>
    </source>
</reference>
<evidence type="ECO:0000256" key="8">
    <source>
        <dbReference type="ARBA" id="ARBA00023209"/>
    </source>
</evidence>
<dbReference type="InterPro" id="IPR003811">
    <property type="entry name" value="G3P_acylTferase_PlsY"/>
</dbReference>
<dbReference type="PANTHER" id="PTHR30309">
    <property type="entry name" value="INNER MEMBRANE PROTEIN YGIH"/>
    <property type="match status" value="1"/>
</dbReference>
<accession>I7LBG2</accession>
<evidence type="ECO:0000256" key="4">
    <source>
        <dbReference type="ARBA" id="ARBA00022692"/>
    </source>
</evidence>
<keyword evidence="6 10" id="KW-0443">Lipid metabolism</keyword>
<dbReference type="GO" id="GO:0043772">
    <property type="term" value="F:acyl-phosphate glycerol-3-phosphate acyltransferase activity"/>
    <property type="evidence" value="ECO:0007669"/>
    <property type="project" value="UniProtKB-UniRule"/>
</dbReference>
<dbReference type="Proteomes" id="UP000009311">
    <property type="component" value="Unassembled WGS sequence"/>
</dbReference>
<keyword evidence="1 10" id="KW-1003">Cell membrane</keyword>
<keyword evidence="2 10" id="KW-0444">Lipid biosynthesis</keyword>
<keyword evidence="5 10" id="KW-1133">Transmembrane helix</keyword>
<dbReference type="EC" id="2.3.1.275" evidence="10"/>
<dbReference type="OrthoDB" id="9777124at2"/>
<keyword evidence="8 10" id="KW-0594">Phospholipid biosynthesis</keyword>
<sequence>MTALKFASLLILAYLVGSFPTGVLIGKIFFHKDIRDYGSGNIGTTNTFRVLGKKAGIFVFLVDFFKGTLATSLPIIFKLDAPHWVCIIFGLAAILGHAFSIFLKFKGGKAVATSAGFILGYNLQFFLICAVIFIPLLFLTSTVSITSLISVVLIFIASLFFHDTALSIMSFGLVVLIFWSHRSNIKRIISGNENMVHFGLYYHLKKSKANKNK</sequence>
<organism evidence="11 12">
    <name type="scientific">Lactobacillus pasteurii DSM 23907 = CRBIP 24.76</name>
    <dbReference type="NCBI Taxonomy" id="1423790"/>
    <lineage>
        <taxon>Bacteria</taxon>
        <taxon>Bacillati</taxon>
        <taxon>Bacillota</taxon>
        <taxon>Bacilli</taxon>
        <taxon>Lactobacillales</taxon>
        <taxon>Lactobacillaceae</taxon>
        <taxon>Lactobacillus</taxon>
    </lineage>
</organism>
<evidence type="ECO:0000256" key="3">
    <source>
        <dbReference type="ARBA" id="ARBA00022679"/>
    </source>
</evidence>
<dbReference type="Pfam" id="PF02660">
    <property type="entry name" value="G3P_acyltransf"/>
    <property type="match status" value="1"/>
</dbReference>
<dbReference type="STRING" id="1423790.BN53_05565"/>
<dbReference type="HAMAP" id="MF_01043">
    <property type="entry name" value="PlsY"/>
    <property type="match status" value="1"/>
</dbReference>
<comment type="similarity">
    <text evidence="10">Belongs to the PlsY family.</text>
</comment>